<dbReference type="PROSITE" id="PS50995">
    <property type="entry name" value="HTH_MARR_2"/>
    <property type="match status" value="1"/>
</dbReference>
<dbReference type="AlphaFoldDB" id="A0A410P5Z4"/>
<organism evidence="2 3">
    <name type="scientific">Velamenicoccus archaeovorus</name>
    <dbReference type="NCBI Taxonomy" id="1930593"/>
    <lineage>
        <taxon>Bacteria</taxon>
        <taxon>Pseudomonadati</taxon>
        <taxon>Candidatus Omnitrophota</taxon>
        <taxon>Candidatus Velamenicoccus</taxon>
    </lineage>
</organism>
<dbReference type="InterPro" id="IPR036388">
    <property type="entry name" value="WH-like_DNA-bd_sf"/>
</dbReference>
<evidence type="ECO:0000313" key="2">
    <source>
        <dbReference type="EMBL" id="QAT17573.1"/>
    </source>
</evidence>
<sequence>MQRIEKTSEDKRPSYYLSNLRDYGKKSKWFHWHSAELFLNLIYTHDAIFNHLASKLEASGLSRSTLNILNIISRSENKGCTHRELSDLLLVSRANITELVDNLVRRNLVERQGSEKDRRLSIVKITRKGEELRNSVTPSYYLEMKKLASCLNSNERHKLNKILAKLRLKTLALRSVTGRK</sequence>
<keyword evidence="3" id="KW-1185">Reference proteome</keyword>
<name>A0A410P5Z4_VELA1</name>
<dbReference type="PANTHER" id="PTHR33164">
    <property type="entry name" value="TRANSCRIPTIONAL REGULATOR, MARR FAMILY"/>
    <property type="match status" value="1"/>
</dbReference>
<dbReference type="SUPFAM" id="SSF46785">
    <property type="entry name" value="Winged helix' DNA-binding domain"/>
    <property type="match status" value="1"/>
</dbReference>
<evidence type="ECO:0000259" key="1">
    <source>
        <dbReference type="PROSITE" id="PS50995"/>
    </source>
</evidence>
<dbReference type="Gene3D" id="1.10.10.10">
    <property type="entry name" value="Winged helix-like DNA-binding domain superfamily/Winged helix DNA-binding domain"/>
    <property type="match status" value="1"/>
</dbReference>
<dbReference type="GO" id="GO:0006950">
    <property type="term" value="P:response to stress"/>
    <property type="evidence" value="ECO:0007669"/>
    <property type="project" value="TreeGrafter"/>
</dbReference>
<dbReference type="PRINTS" id="PR00598">
    <property type="entry name" value="HTHMARR"/>
</dbReference>
<gene>
    <name evidence="2" type="ORF">BU251_07505</name>
</gene>
<evidence type="ECO:0000313" key="3">
    <source>
        <dbReference type="Proteomes" id="UP000287243"/>
    </source>
</evidence>
<protein>
    <recommendedName>
        <fullName evidence="1">HTH marR-type domain-containing protein</fullName>
    </recommendedName>
</protein>
<accession>A0A410P5Z4</accession>
<reference evidence="2 3" key="1">
    <citation type="submission" date="2017-01" db="EMBL/GenBank/DDBJ databases">
        <title>First insights into the biology of 'candidatus Vampirococcus archaeovorus'.</title>
        <authorList>
            <person name="Kizina J."/>
            <person name="Jordan S."/>
            <person name="Stueber K."/>
            <person name="Reinhardt R."/>
            <person name="Harder J."/>
        </authorList>
    </citation>
    <scope>NUCLEOTIDE SEQUENCE [LARGE SCALE GENOMIC DNA]</scope>
    <source>
        <strain evidence="2 3">LiM</strain>
    </source>
</reference>
<dbReference type="InterPro" id="IPR000835">
    <property type="entry name" value="HTH_MarR-typ"/>
</dbReference>
<dbReference type="EMBL" id="CP019384">
    <property type="protein sequence ID" value="QAT17573.1"/>
    <property type="molecule type" value="Genomic_DNA"/>
</dbReference>
<dbReference type="InterPro" id="IPR036390">
    <property type="entry name" value="WH_DNA-bd_sf"/>
</dbReference>
<dbReference type="OrthoDB" id="5947517at2"/>
<proteinExistence type="predicted"/>
<dbReference type="GO" id="GO:0003700">
    <property type="term" value="F:DNA-binding transcription factor activity"/>
    <property type="evidence" value="ECO:0007669"/>
    <property type="project" value="InterPro"/>
</dbReference>
<feature type="domain" description="HTH marR-type" evidence="1">
    <location>
        <begin position="34"/>
        <end position="168"/>
    </location>
</feature>
<dbReference type="SMART" id="SM00347">
    <property type="entry name" value="HTH_MARR"/>
    <property type="match status" value="1"/>
</dbReference>
<dbReference type="Proteomes" id="UP000287243">
    <property type="component" value="Chromosome"/>
</dbReference>
<dbReference type="RefSeq" id="WP_128700448.1">
    <property type="nucleotide sequence ID" value="NZ_CP019384.1"/>
</dbReference>
<dbReference type="InterPro" id="IPR039422">
    <property type="entry name" value="MarR/SlyA-like"/>
</dbReference>
<dbReference type="Pfam" id="PF12802">
    <property type="entry name" value="MarR_2"/>
    <property type="match status" value="1"/>
</dbReference>
<dbReference type="PANTHER" id="PTHR33164:SF57">
    <property type="entry name" value="MARR-FAMILY TRANSCRIPTIONAL REGULATOR"/>
    <property type="match status" value="1"/>
</dbReference>
<dbReference type="KEGG" id="vai:BU251_07505"/>